<reference evidence="8 9" key="1">
    <citation type="submission" date="2016-10" db="EMBL/GenBank/DDBJ databases">
        <title>Silvanigrella aquatica sp. nov., isolated from a freshwater lake located in the Black Forest, Germany, description of Silvanigrellaceae fam. nov., Silvanigrellales ord. nov., reclassification of the order Bdellovibrionales in the class Oligoflexia, reclassification of the families Bacteriovoracaceae and Halobacteriovoraceae in the new order Bacteriovoracales ord. nov., and reclassification of the family Pseudobacteriovoracaceae in the order Oligoflexiales.</title>
        <authorList>
            <person name="Hahn M.W."/>
            <person name="Schmidt J."/>
            <person name="Koll U."/>
            <person name="Rohde M."/>
            <person name="Verbag S."/>
            <person name="Pitt A."/>
            <person name="Nakai R."/>
            <person name="Naganuma T."/>
            <person name="Lang E."/>
        </authorList>
    </citation>
    <scope>NUCLEOTIDE SEQUENCE [LARGE SCALE GENOMIC DNA]</scope>
    <source>
        <strain evidence="8 9">MWH-Nonnen-W8red</strain>
    </source>
</reference>
<keyword evidence="3 6" id="KW-0547">Nucleotide-binding</keyword>
<dbReference type="NCBIfam" id="TIGR02432">
    <property type="entry name" value="lysidine_TilS_N"/>
    <property type="match status" value="1"/>
</dbReference>
<keyword evidence="6" id="KW-0963">Cytoplasm</keyword>
<evidence type="ECO:0000256" key="5">
    <source>
        <dbReference type="ARBA" id="ARBA00048539"/>
    </source>
</evidence>
<gene>
    <name evidence="6" type="primary">tilS</name>
    <name evidence="8" type="ORF">AXG55_01095</name>
</gene>
<dbReference type="SUPFAM" id="SSF52402">
    <property type="entry name" value="Adenine nucleotide alpha hydrolases-like"/>
    <property type="match status" value="1"/>
</dbReference>
<dbReference type="OrthoDB" id="9807403at2"/>
<dbReference type="InterPro" id="IPR011063">
    <property type="entry name" value="TilS/TtcA_N"/>
</dbReference>
<proteinExistence type="inferred from homology"/>
<keyword evidence="9" id="KW-1185">Reference proteome</keyword>
<dbReference type="GO" id="GO:0006400">
    <property type="term" value="P:tRNA modification"/>
    <property type="evidence" value="ECO:0007669"/>
    <property type="project" value="UniProtKB-UniRule"/>
</dbReference>
<dbReference type="PANTHER" id="PTHR43033:SF1">
    <property type="entry name" value="TRNA(ILE)-LYSIDINE SYNTHASE-RELATED"/>
    <property type="match status" value="1"/>
</dbReference>
<keyword evidence="1 6" id="KW-0436">Ligase</keyword>
<comment type="function">
    <text evidence="6">Ligates lysine onto the cytidine present at position 34 of the AUA codon-specific tRNA(Ile) that contains the anticodon CAU, in an ATP-dependent manner. Cytidine is converted to lysidine, thus changing the amino acid specificity of the tRNA from methionine to isoleucine.</text>
</comment>
<dbReference type="RefSeq" id="WP_148696312.1">
    <property type="nucleotide sequence ID" value="NZ_CP017834.1"/>
</dbReference>
<keyword evidence="4 6" id="KW-0067">ATP-binding</keyword>
<organism evidence="8 9">
    <name type="scientific">Silvanigrella aquatica</name>
    <dbReference type="NCBI Taxonomy" id="1915309"/>
    <lineage>
        <taxon>Bacteria</taxon>
        <taxon>Pseudomonadati</taxon>
        <taxon>Bdellovibrionota</taxon>
        <taxon>Oligoflexia</taxon>
        <taxon>Silvanigrellales</taxon>
        <taxon>Silvanigrellaceae</taxon>
        <taxon>Silvanigrella</taxon>
    </lineage>
</organism>
<keyword evidence="2 6" id="KW-0819">tRNA processing</keyword>
<dbReference type="AlphaFoldDB" id="A0A1L4CXC3"/>
<comment type="similarity">
    <text evidence="6">Belongs to the tRNA(Ile)-lysidine synthase family.</text>
</comment>
<dbReference type="KEGG" id="saqi:AXG55_01095"/>
<dbReference type="GO" id="GO:0005524">
    <property type="term" value="F:ATP binding"/>
    <property type="evidence" value="ECO:0007669"/>
    <property type="project" value="UniProtKB-UniRule"/>
</dbReference>
<evidence type="ECO:0000256" key="6">
    <source>
        <dbReference type="HAMAP-Rule" id="MF_01161"/>
    </source>
</evidence>
<dbReference type="HAMAP" id="MF_01161">
    <property type="entry name" value="tRNA_Ile_lys_synt"/>
    <property type="match status" value="1"/>
</dbReference>
<dbReference type="EMBL" id="CP017834">
    <property type="protein sequence ID" value="APJ02603.1"/>
    <property type="molecule type" value="Genomic_DNA"/>
</dbReference>
<feature type="binding site" evidence="6">
    <location>
        <begin position="40"/>
        <end position="45"/>
    </location>
    <ligand>
        <name>ATP</name>
        <dbReference type="ChEBI" id="CHEBI:30616"/>
    </ligand>
</feature>
<evidence type="ECO:0000256" key="2">
    <source>
        <dbReference type="ARBA" id="ARBA00022694"/>
    </source>
</evidence>
<dbReference type="InterPro" id="IPR012795">
    <property type="entry name" value="tRNA_Ile_lys_synt_N"/>
</dbReference>
<dbReference type="CDD" id="cd01992">
    <property type="entry name" value="TilS_N"/>
    <property type="match status" value="1"/>
</dbReference>
<protein>
    <recommendedName>
        <fullName evidence="6">tRNA(Ile)-lysidine synthase</fullName>
        <ecNumber evidence="6">6.3.4.19</ecNumber>
    </recommendedName>
    <alternativeName>
        <fullName evidence="6">tRNA(Ile)-2-lysyl-cytidine synthase</fullName>
    </alternativeName>
    <alternativeName>
        <fullName evidence="6">tRNA(Ile)-lysidine synthetase</fullName>
    </alternativeName>
</protein>
<comment type="subcellular location">
    <subcellularLocation>
        <location evidence="6">Cytoplasm</location>
    </subcellularLocation>
</comment>
<evidence type="ECO:0000256" key="4">
    <source>
        <dbReference type="ARBA" id="ARBA00022840"/>
    </source>
</evidence>
<evidence type="ECO:0000256" key="3">
    <source>
        <dbReference type="ARBA" id="ARBA00022741"/>
    </source>
</evidence>
<feature type="domain" description="tRNA(Ile)-lysidine/2-thiocytidine synthase N-terminal" evidence="7">
    <location>
        <begin position="38"/>
        <end position="226"/>
    </location>
</feature>
<dbReference type="GO" id="GO:0005737">
    <property type="term" value="C:cytoplasm"/>
    <property type="evidence" value="ECO:0007669"/>
    <property type="project" value="UniProtKB-SubCell"/>
</dbReference>
<dbReference type="PANTHER" id="PTHR43033">
    <property type="entry name" value="TRNA(ILE)-LYSIDINE SYNTHASE-RELATED"/>
    <property type="match status" value="1"/>
</dbReference>
<dbReference type="GO" id="GO:0032267">
    <property type="term" value="F:tRNA(Ile)-lysidine synthase activity"/>
    <property type="evidence" value="ECO:0007669"/>
    <property type="project" value="UniProtKB-EC"/>
</dbReference>
<evidence type="ECO:0000256" key="1">
    <source>
        <dbReference type="ARBA" id="ARBA00022598"/>
    </source>
</evidence>
<dbReference type="STRING" id="1915309.AXG55_01095"/>
<comment type="domain">
    <text evidence="6">The N-terminal region contains the highly conserved SGGXDS motif, predicted to be a P-loop motif involved in ATP binding.</text>
</comment>
<sequence>MEFKKNSLNKFEFNMIEKLLKLDNLTKLNSGKILLNLQISGGMDSMCLLNAVSKVLNSKFFITQNTFEVIAQHFNHKKRGIESDEDAVLVEQVCLKLGIPFYLETYDNHKIENKNFQNEARKWRKSKALDLTQTINSNLTYDRCFIVTAHHARDHVETVVMHLLRGCSLNGLLGIQEFDDQKIYFRPFYNIEYEKIKKYCDEESVSFRVDSSNLTDEYERNYIRNQILPHFKNVKRTYEKSFLSMSAHVQEHLELVSSRKDFIKGHKIVFFKGMLLSELYEQFIMKEKDLMRILTRNVMNNIFHELEVFSKNGMLQKEINLRGDWIVQLIKGNDNIEIDVFQKKTNK</sequence>
<evidence type="ECO:0000313" key="9">
    <source>
        <dbReference type="Proteomes" id="UP000184731"/>
    </source>
</evidence>
<dbReference type="Proteomes" id="UP000184731">
    <property type="component" value="Chromosome"/>
</dbReference>
<dbReference type="EC" id="6.3.4.19" evidence="6"/>
<dbReference type="Pfam" id="PF01171">
    <property type="entry name" value="ATP_bind_3"/>
    <property type="match status" value="1"/>
</dbReference>
<accession>A0A1L4CXC3</accession>
<name>A0A1L4CXC3_9BACT</name>
<dbReference type="InterPro" id="IPR014729">
    <property type="entry name" value="Rossmann-like_a/b/a_fold"/>
</dbReference>
<evidence type="ECO:0000259" key="7">
    <source>
        <dbReference type="Pfam" id="PF01171"/>
    </source>
</evidence>
<comment type="catalytic activity">
    <reaction evidence="5 6">
        <text>cytidine(34) in tRNA(Ile2) + L-lysine + ATP = lysidine(34) in tRNA(Ile2) + AMP + diphosphate + H(+)</text>
        <dbReference type="Rhea" id="RHEA:43744"/>
        <dbReference type="Rhea" id="RHEA-COMP:10625"/>
        <dbReference type="Rhea" id="RHEA-COMP:10670"/>
        <dbReference type="ChEBI" id="CHEBI:15378"/>
        <dbReference type="ChEBI" id="CHEBI:30616"/>
        <dbReference type="ChEBI" id="CHEBI:32551"/>
        <dbReference type="ChEBI" id="CHEBI:33019"/>
        <dbReference type="ChEBI" id="CHEBI:82748"/>
        <dbReference type="ChEBI" id="CHEBI:83665"/>
        <dbReference type="ChEBI" id="CHEBI:456215"/>
        <dbReference type="EC" id="6.3.4.19"/>
    </reaction>
</comment>
<dbReference type="InterPro" id="IPR012094">
    <property type="entry name" value="tRNA_Ile_lys_synt"/>
</dbReference>
<dbReference type="Gene3D" id="3.40.50.620">
    <property type="entry name" value="HUPs"/>
    <property type="match status" value="1"/>
</dbReference>
<evidence type="ECO:0000313" key="8">
    <source>
        <dbReference type="EMBL" id="APJ02603.1"/>
    </source>
</evidence>